<sequence length="137" mass="14705">MVLSLLDDGRDADVSDLVAVVGVALCLAFGGVVLLDQALNTDLWPPDAEYGTGFLGYLSLYWLFARQLSSRRRLVSNLLLTFSVTAMVVAAYTNPEGVLTPLALVTLLATFAYGGGHALRSLGTSGAARDRRRTERQ</sequence>
<accession>J2ZJ09</accession>
<dbReference type="RefSeq" id="WP_009366398.1">
    <property type="nucleotide sequence ID" value="NZ_ALJD01000003.1"/>
</dbReference>
<proteinExistence type="predicted"/>
<dbReference type="OrthoDB" id="308404at2157"/>
<dbReference type="EMBL" id="ALJD01000003">
    <property type="protein sequence ID" value="EJN60680.1"/>
    <property type="molecule type" value="Genomic_DNA"/>
</dbReference>
<keyword evidence="1" id="KW-1133">Transmembrane helix</keyword>
<organism evidence="2 3">
    <name type="scientific">Halogranum salarium B-1</name>
    <dbReference type="NCBI Taxonomy" id="1210908"/>
    <lineage>
        <taxon>Archaea</taxon>
        <taxon>Methanobacteriati</taxon>
        <taxon>Methanobacteriota</taxon>
        <taxon>Stenosarchaea group</taxon>
        <taxon>Halobacteria</taxon>
        <taxon>Halobacteriales</taxon>
        <taxon>Haloferacaceae</taxon>
    </lineage>
</organism>
<reference evidence="2 3" key="1">
    <citation type="journal article" date="2012" name="J. Bacteriol.">
        <title>Draft Genome Sequence of the Extremely Halophilic Archaeon Halogranum salarium B-1T.</title>
        <authorList>
            <person name="Kim K.K."/>
            <person name="Lee K.C."/>
            <person name="Lee J.S."/>
        </authorList>
    </citation>
    <scope>NUCLEOTIDE SEQUENCE [LARGE SCALE GENOMIC DNA]</scope>
    <source>
        <strain evidence="2 3">B-1</strain>
    </source>
</reference>
<name>J2ZJ09_9EURY</name>
<feature type="transmembrane region" description="Helical" evidence="1">
    <location>
        <begin position="47"/>
        <end position="65"/>
    </location>
</feature>
<feature type="transmembrane region" description="Helical" evidence="1">
    <location>
        <begin position="74"/>
        <end position="92"/>
    </location>
</feature>
<evidence type="ECO:0000313" key="2">
    <source>
        <dbReference type="EMBL" id="EJN60680.1"/>
    </source>
</evidence>
<protein>
    <submittedName>
        <fullName evidence="2">Uncharacterized protein</fullName>
    </submittedName>
</protein>
<evidence type="ECO:0000313" key="3">
    <source>
        <dbReference type="Proteomes" id="UP000007813"/>
    </source>
</evidence>
<dbReference type="Proteomes" id="UP000007813">
    <property type="component" value="Unassembled WGS sequence"/>
</dbReference>
<evidence type="ECO:0000256" key="1">
    <source>
        <dbReference type="SAM" id="Phobius"/>
    </source>
</evidence>
<keyword evidence="1" id="KW-0472">Membrane</keyword>
<keyword evidence="1" id="KW-0812">Transmembrane</keyword>
<dbReference type="AlphaFoldDB" id="J2ZJ09"/>
<feature type="transmembrane region" description="Helical" evidence="1">
    <location>
        <begin position="12"/>
        <end position="35"/>
    </location>
</feature>
<feature type="transmembrane region" description="Helical" evidence="1">
    <location>
        <begin position="98"/>
        <end position="119"/>
    </location>
</feature>
<comment type="caution">
    <text evidence="2">The sequence shown here is derived from an EMBL/GenBank/DDBJ whole genome shotgun (WGS) entry which is preliminary data.</text>
</comment>
<gene>
    <name evidence="2" type="ORF">HSB1_12830</name>
</gene>